<evidence type="ECO:0000313" key="1">
    <source>
        <dbReference type="EMBL" id="KAK7070540.1"/>
    </source>
</evidence>
<name>A0AAN9A313_HALRR</name>
<keyword evidence="2" id="KW-1185">Reference proteome</keyword>
<organism evidence="1 2">
    <name type="scientific">Halocaridina rubra</name>
    <name type="common">Hawaiian red shrimp</name>
    <dbReference type="NCBI Taxonomy" id="373956"/>
    <lineage>
        <taxon>Eukaryota</taxon>
        <taxon>Metazoa</taxon>
        <taxon>Ecdysozoa</taxon>
        <taxon>Arthropoda</taxon>
        <taxon>Crustacea</taxon>
        <taxon>Multicrustacea</taxon>
        <taxon>Malacostraca</taxon>
        <taxon>Eumalacostraca</taxon>
        <taxon>Eucarida</taxon>
        <taxon>Decapoda</taxon>
        <taxon>Pleocyemata</taxon>
        <taxon>Caridea</taxon>
        <taxon>Atyoidea</taxon>
        <taxon>Atyidae</taxon>
        <taxon>Halocaridina</taxon>
    </lineage>
</organism>
<accession>A0AAN9A313</accession>
<sequence length="108" mass="12002">MTGDSSFLPQNVHLLSSRLIFTSCTVIEQETHNVGEIVNDLALQIQSQHISLDLEKIIRGSEEALLAIIRSSTDHSRKDRTSTGSKAIDKFRVRISNATTHFLAEVLV</sequence>
<protein>
    <submittedName>
        <fullName evidence="1">Uncharacterized protein</fullName>
    </submittedName>
</protein>
<gene>
    <name evidence="1" type="ORF">SK128_007789</name>
</gene>
<reference evidence="1 2" key="1">
    <citation type="submission" date="2023-11" db="EMBL/GenBank/DDBJ databases">
        <title>Halocaridina rubra genome assembly.</title>
        <authorList>
            <person name="Smith C."/>
        </authorList>
    </citation>
    <scope>NUCLEOTIDE SEQUENCE [LARGE SCALE GENOMIC DNA]</scope>
    <source>
        <strain evidence="1">EP-1</strain>
        <tissue evidence="1">Whole</tissue>
    </source>
</reference>
<dbReference type="Proteomes" id="UP001381693">
    <property type="component" value="Unassembled WGS sequence"/>
</dbReference>
<dbReference type="AlphaFoldDB" id="A0AAN9A313"/>
<comment type="caution">
    <text evidence="1">The sequence shown here is derived from an EMBL/GenBank/DDBJ whole genome shotgun (WGS) entry which is preliminary data.</text>
</comment>
<proteinExistence type="predicted"/>
<evidence type="ECO:0000313" key="2">
    <source>
        <dbReference type="Proteomes" id="UP001381693"/>
    </source>
</evidence>
<dbReference type="EMBL" id="JAXCGZ010015317">
    <property type="protein sequence ID" value="KAK7070540.1"/>
    <property type="molecule type" value="Genomic_DNA"/>
</dbReference>